<dbReference type="InterPro" id="IPR001932">
    <property type="entry name" value="PPM-type_phosphatase-like_dom"/>
</dbReference>
<name>A0A2S8GFQ2_9BACT</name>
<dbReference type="Proteomes" id="UP000237819">
    <property type="component" value="Unassembled WGS sequence"/>
</dbReference>
<feature type="transmembrane region" description="Helical" evidence="1">
    <location>
        <begin position="318"/>
        <end position="336"/>
    </location>
</feature>
<dbReference type="AlphaFoldDB" id="A0A2S8GFQ2"/>
<protein>
    <submittedName>
        <fullName evidence="3">Serine/threonine-protein phosphatase</fullName>
    </submittedName>
</protein>
<gene>
    <name evidence="3" type="ORF">C5Y93_26700</name>
</gene>
<reference evidence="3 4" key="1">
    <citation type="submission" date="2018-02" db="EMBL/GenBank/DDBJ databases">
        <title>Comparative genomes isolates from brazilian mangrove.</title>
        <authorList>
            <person name="Araujo J.E."/>
            <person name="Taketani R.G."/>
            <person name="Silva M.C.P."/>
            <person name="Loureco M.V."/>
            <person name="Andreote F.D."/>
        </authorList>
    </citation>
    <scope>NUCLEOTIDE SEQUENCE [LARGE SCALE GENOMIC DNA]</scope>
    <source>
        <strain evidence="3 4">Nap-Phe MGV</strain>
    </source>
</reference>
<dbReference type="PROSITE" id="PS51746">
    <property type="entry name" value="PPM_2"/>
    <property type="match status" value="1"/>
</dbReference>
<keyword evidence="1" id="KW-0472">Membrane</keyword>
<dbReference type="SMART" id="SM00331">
    <property type="entry name" value="PP2C_SIG"/>
    <property type="match status" value="1"/>
</dbReference>
<sequence>MSVESHTWHNTIQIAALSDVGMRRSNNQDHYGVVLSANWDEWRKRGHLFVVADGMGAHAAGELASEIAVDRVGHLYRKYLEKTPPDALVTAVEEANAIINRKGEENSAFHKMGTTCSSLLILPQGAIVSQVGDSRVYRLRGEKLEQLSFDHSMAWEIRAATAGLDAADVYDAIPKNVITRSLGPGPTVDVDLEGPFPLQVGDTFLVCSDGATGPLRNDEIAIILKTLDPVHAVQLMVDLANLRGGPDNITVIVVKITGEAITQDPTRSEPLVMEEARPANPPPRQKLRNPPWTVWALLILFGFATVALVYLHRPFEAVISGLAAFAAFVFGAVYMYSGPVEDEPIKATPRRRLGRGPYEETACNTTENVARNLAATVVELREASETNNWKLDWDRVNQLRSQAQLELAAGDYFNATRLFLICIGAMMAQIRMQSKKKNPLEDESKVDLI</sequence>
<dbReference type="OrthoDB" id="9801841at2"/>
<feature type="transmembrane region" description="Helical" evidence="1">
    <location>
        <begin position="292"/>
        <end position="311"/>
    </location>
</feature>
<comment type="caution">
    <text evidence="3">The sequence shown here is derived from an EMBL/GenBank/DDBJ whole genome shotgun (WGS) entry which is preliminary data.</text>
</comment>
<dbReference type="EMBL" id="PUHZ01000024">
    <property type="protein sequence ID" value="PQO43286.1"/>
    <property type="molecule type" value="Genomic_DNA"/>
</dbReference>
<feature type="domain" description="PPM-type phosphatase" evidence="2">
    <location>
        <begin position="13"/>
        <end position="256"/>
    </location>
</feature>
<evidence type="ECO:0000259" key="2">
    <source>
        <dbReference type="PROSITE" id="PS51746"/>
    </source>
</evidence>
<dbReference type="SUPFAM" id="SSF81606">
    <property type="entry name" value="PP2C-like"/>
    <property type="match status" value="1"/>
</dbReference>
<evidence type="ECO:0000313" key="3">
    <source>
        <dbReference type="EMBL" id="PQO43286.1"/>
    </source>
</evidence>
<dbReference type="RefSeq" id="WP_105338499.1">
    <property type="nucleotide sequence ID" value="NZ_PUHZ01000024.1"/>
</dbReference>
<proteinExistence type="predicted"/>
<organism evidence="3 4">
    <name type="scientific">Blastopirellula marina</name>
    <dbReference type="NCBI Taxonomy" id="124"/>
    <lineage>
        <taxon>Bacteria</taxon>
        <taxon>Pseudomonadati</taxon>
        <taxon>Planctomycetota</taxon>
        <taxon>Planctomycetia</taxon>
        <taxon>Pirellulales</taxon>
        <taxon>Pirellulaceae</taxon>
        <taxon>Blastopirellula</taxon>
    </lineage>
</organism>
<keyword evidence="1" id="KW-1133">Transmembrane helix</keyword>
<dbReference type="Gene3D" id="3.60.40.10">
    <property type="entry name" value="PPM-type phosphatase domain"/>
    <property type="match status" value="1"/>
</dbReference>
<accession>A0A2S8GFQ2</accession>
<dbReference type="CDD" id="cd00143">
    <property type="entry name" value="PP2Cc"/>
    <property type="match status" value="1"/>
</dbReference>
<keyword evidence="1" id="KW-0812">Transmembrane</keyword>
<dbReference type="SMART" id="SM00332">
    <property type="entry name" value="PP2Cc"/>
    <property type="match status" value="1"/>
</dbReference>
<dbReference type="InterPro" id="IPR036457">
    <property type="entry name" value="PPM-type-like_dom_sf"/>
</dbReference>
<evidence type="ECO:0000313" key="4">
    <source>
        <dbReference type="Proteomes" id="UP000237819"/>
    </source>
</evidence>
<dbReference type="Pfam" id="PF13672">
    <property type="entry name" value="PP2C_2"/>
    <property type="match status" value="1"/>
</dbReference>
<evidence type="ECO:0000256" key="1">
    <source>
        <dbReference type="SAM" id="Phobius"/>
    </source>
</evidence>